<name>A0A1Y4LAJ6_9FIRM</name>
<dbReference type="GO" id="GO:0005524">
    <property type="term" value="F:ATP binding"/>
    <property type="evidence" value="ECO:0007669"/>
    <property type="project" value="UniProtKB-KW"/>
</dbReference>
<dbReference type="Gene3D" id="3.30.565.10">
    <property type="entry name" value="Histidine kinase-like ATPase, C-terminal domain"/>
    <property type="match status" value="1"/>
</dbReference>
<dbReference type="Pfam" id="PF13581">
    <property type="entry name" value="HATPase_c_2"/>
    <property type="match status" value="1"/>
</dbReference>
<dbReference type="InterPro" id="IPR036890">
    <property type="entry name" value="HATPase_C_sf"/>
</dbReference>
<dbReference type="HAMAP" id="MF_00637">
    <property type="entry name" value="Anti_sigma_F"/>
    <property type="match status" value="1"/>
</dbReference>
<feature type="domain" description="Histidine kinase/HSP90-like ATPase" evidence="8">
    <location>
        <begin position="37"/>
        <end position="141"/>
    </location>
</feature>
<dbReference type="EC" id="2.7.11.1" evidence="7"/>
<keyword evidence="4 7" id="KW-0418">Kinase</keyword>
<comment type="caution">
    <text evidence="9">The sequence shown here is derived from an EMBL/GenBank/DDBJ whole genome shotgun (WGS) entry which is preliminary data.</text>
</comment>
<dbReference type="NCBIfam" id="TIGR01925">
    <property type="entry name" value="spIIAB"/>
    <property type="match status" value="1"/>
</dbReference>
<comment type="similarity">
    <text evidence="7">Belongs to the anti-sigma-factor family.</text>
</comment>
<accession>A0A1Y4LAJ6</accession>
<dbReference type="SMART" id="SM00387">
    <property type="entry name" value="HATPase_c"/>
    <property type="match status" value="1"/>
</dbReference>
<dbReference type="GO" id="GO:0030435">
    <property type="term" value="P:sporulation resulting in formation of a cellular spore"/>
    <property type="evidence" value="ECO:0007669"/>
    <property type="project" value="UniProtKB-KW"/>
</dbReference>
<comment type="catalytic activity">
    <reaction evidence="7">
        <text>L-seryl-[protein] + ATP = O-phospho-L-seryl-[protein] + ADP + H(+)</text>
        <dbReference type="Rhea" id="RHEA:17989"/>
        <dbReference type="Rhea" id="RHEA-COMP:9863"/>
        <dbReference type="Rhea" id="RHEA-COMP:11604"/>
        <dbReference type="ChEBI" id="CHEBI:15378"/>
        <dbReference type="ChEBI" id="CHEBI:29999"/>
        <dbReference type="ChEBI" id="CHEBI:30616"/>
        <dbReference type="ChEBI" id="CHEBI:83421"/>
        <dbReference type="ChEBI" id="CHEBI:456216"/>
        <dbReference type="EC" id="2.7.11.1"/>
    </reaction>
</comment>
<keyword evidence="6 7" id="KW-0749">Sporulation</keyword>
<gene>
    <name evidence="7" type="primary">spoIIAB</name>
    <name evidence="9" type="ORF">B5F17_03905</name>
</gene>
<proteinExistence type="inferred from homology"/>
<dbReference type="Proteomes" id="UP000195897">
    <property type="component" value="Unassembled WGS sequence"/>
</dbReference>
<dbReference type="AlphaFoldDB" id="A0A1Y4LAJ6"/>
<evidence type="ECO:0000256" key="5">
    <source>
        <dbReference type="ARBA" id="ARBA00022840"/>
    </source>
</evidence>
<evidence type="ECO:0000256" key="2">
    <source>
        <dbReference type="ARBA" id="ARBA00022679"/>
    </source>
</evidence>
<dbReference type="RefSeq" id="WP_087371036.1">
    <property type="nucleotide sequence ID" value="NZ_NFKK01000003.1"/>
</dbReference>
<dbReference type="GO" id="GO:0106310">
    <property type="term" value="F:protein serine kinase activity"/>
    <property type="evidence" value="ECO:0007669"/>
    <property type="project" value="RHEA"/>
</dbReference>
<keyword evidence="5 7" id="KW-0067">ATP-binding</keyword>
<dbReference type="GO" id="GO:0030436">
    <property type="term" value="P:asexual sporulation"/>
    <property type="evidence" value="ECO:0007669"/>
    <property type="project" value="UniProtKB-UniRule"/>
</dbReference>
<dbReference type="SUPFAM" id="SSF55874">
    <property type="entry name" value="ATPase domain of HSP90 chaperone/DNA topoisomerase II/histidine kinase"/>
    <property type="match status" value="1"/>
</dbReference>
<comment type="function">
    <text evidence="7">Binds to sigma F and blocks its ability to form an RNA polymerase holoenzyme (E-sigma F). Phosphorylates SpoIIAA on a serine residue. This phosphorylation may enable SpoIIAA to act as an anti-anti-sigma factor that counteracts SpoIIAB and thus releases sigma F from inhibition.</text>
</comment>
<evidence type="ECO:0000256" key="4">
    <source>
        <dbReference type="ARBA" id="ARBA00022777"/>
    </source>
</evidence>
<dbReference type="InterPro" id="IPR010194">
    <property type="entry name" value="Anti-sigma_F"/>
</dbReference>
<dbReference type="PANTHER" id="PTHR35526:SF3">
    <property type="entry name" value="ANTI-SIGMA-F FACTOR RSBW"/>
    <property type="match status" value="1"/>
</dbReference>
<dbReference type="InterPro" id="IPR050267">
    <property type="entry name" value="Anti-sigma-factor_SerPK"/>
</dbReference>
<dbReference type="EMBL" id="NFKK01000003">
    <property type="protein sequence ID" value="OUP53738.1"/>
    <property type="molecule type" value="Genomic_DNA"/>
</dbReference>
<keyword evidence="2 7" id="KW-0808">Transferase</keyword>
<evidence type="ECO:0000256" key="3">
    <source>
        <dbReference type="ARBA" id="ARBA00022741"/>
    </source>
</evidence>
<dbReference type="InterPro" id="IPR003594">
    <property type="entry name" value="HATPase_dom"/>
</dbReference>
<dbReference type="GO" id="GO:0016989">
    <property type="term" value="F:sigma factor antagonist activity"/>
    <property type="evidence" value="ECO:0007669"/>
    <property type="project" value="InterPro"/>
</dbReference>
<sequence length="148" mass="16231">MQILNRMTVRFDSHSVNEAFARMTVAAFVAQLDPTLEELNDIKTVVSEAVTNAIVHGYRDQVGEILVSARLLEGNFIEIKVKDHGCGIPNIDQARQPLFTTGNSERSGMGFTIMESFSDKLKIRSSVGRGTTVTMLRKITGRGTGAND</sequence>
<evidence type="ECO:0000313" key="10">
    <source>
        <dbReference type="Proteomes" id="UP000195897"/>
    </source>
</evidence>
<dbReference type="GO" id="GO:0004674">
    <property type="term" value="F:protein serine/threonine kinase activity"/>
    <property type="evidence" value="ECO:0007669"/>
    <property type="project" value="UniProtKB-KW"/>
</dbReference>
<dbReference type="GO" id="GO:0042174">
    <property type="term" value="P:negative regulation of sporulation resulting in formation of a cellular spore"/>
    <property type="evidence" value="ECO:0007669"/>
    <property type="project" value="InterPro"/>
</dbReference>
<organism evidence="9 10">
    <name type="scientific">Butyricicoccus pullicaecorum</name>
    <dbReference type="NCBI Taxonomy" id="501571"/>
    <lineage>
        <taxon>Bacteria</taxon>
        <taxon>Bacillati</taxon>
        <taxon>Bacillota</taxon>
        <taxon>Clostridia</taxon>
        <taxon>Eubacteriales</taxon>
        <taxon>Butyricicoccaceae</taxon>
        <taxon>Butyricicoccus</taxon>
    </lineage>
</organism>
<evidence type="ECO:0000256" key="7">
    <source>
        <dbReference type="HAMAP-Rule" id="MF_00637"/>
    </source>
</evidence>
<evidence type="ECO:0000259" key="8">
    <source>
        <dbReference type="SMART" id="SM00387"/>
    </source>
</evidence>
<evidence type="ECO:0000256" key="1">
    <source>
        <dbReference type="ARBA" id="ARBA00022527"/>
    </source>
</evidence>
<keyword evidence="1 7" id="KW-0723">Serine/threonine-protein kinase</keyword>
<dbReference type="PANTHER" id="PTHR35526">
    <property type="entry name" value="ANTI-SIGMA-F FACTOR RSBW-RELATED"/>
    <property type="match status" value="1"/>
</dbReference>
<protein>
    <recommendedName>
        <fullName evidence="7">Anti-sigma F factor</fullName>
        <ecNumber evidence="7">2.7.11.1</ecNumber>
    </recommendedName>
    <alternativeName>
        <fullName evidence="7">Stage II sporulation protein AB</fullName>
    </alternativeName>
</protein>
<evidence type="ECO:0000256" key="6">
    <source>
        <dbReference type="ARBA" id="ARBA00022969"/>
    </source>
</evidence>
<evidence type="ECO:0000313" key="9">
    <source>
        <dbReference type="EMBL" id="OUP53738.1"/>
    </source>
</evidence>
<reference evidence="10" key="1">
    <citation type="submission" date="2017-04" db="EMBL/GenBank/DDBJ databases">
        <title>Function of individual gut microbiota members based on whole genome sequencing of pure cultures obtained from chicken caecum.</title>
        <authorList>
            <person name="Medvecky M."/>
            <person name="Cejkova D."/>
            <person name="Polansky O."/>
            <person name="Karasova D."/>
            <person name="Kubasova T."/>
            <person name="Cizek A."/>
            <person name="Rychlik I."/>
        </authorList>
    </citation>
    <scope>NUCLEOTIDE SEQUENCE [LARGE SCALE GENOMIC DNA]</scope>
    <source>
        <strain evidence="10">An180</strain>
    </source>
</reference>
<keyword evidence="3 7" id="KW-0547">Nucleotide-binding</keyword>
<comment type="catalytic activity">
    <reaction evidence="7">
        <text>L-threonyl-[protein] + ATP = O-phospho-L-threonyl-[protein] + ADP + H(+)</text>
        <dbReference type="Rhea" id="RHEA:46608"/>
        <dbReference type="Rhea" id="RHEA-COMP:11060"/>
        <dbReference type="Rhea" id="RHEA-COMP:11605"/>
        <dbReference type="ChEBI" id="CHEBI:15378"/>
        <dbReference type="ChEBI" id="CHEBI:30013"/>
        <dbReference type="ChEBI" id="CHEBI:30616"/>
        <dbReference type="ChEBI" id="CHEBI:61977"/>
        <dbReference type="ChEBI" id="CHEBI:456216"/>
        <dbReference type="EC" id="2.7.11.1"/>
    </reaction>
</comment>